<keyword evidence="2" id="KW-0520">NAD</keyword>
<dbReference type="InterPro" id="IPR050223">
    <property type="entry name" value="D-isomer_2-hydroxyacid_DH"/>
</dbReference>
<evidence type="ECO:0000259" key="3">
    <source>
        <dbReference type="Pfam" id="PF02826"/>
    </source>
</evidence>
<dbReference type="PANTHER" id="PTHR10996:SF178">
    <property type="entry name" value="2-HYDROXYACID DEHYDROGENASE YGL185C-RELATED"/>
    <property type="match status" value="1"/>
</dbReference>
<gene>
    <name evidence="4" type="ORF">L0C25_01775</name>
</gene>
<dbReference type="Gene3D" id="3.40.50.720">
    <property type="entry name" value="NAD(P)-binding Rossmann-like Domain"/>
    <property type="match status" value="2"/>
</dbReference>
<proteinExistence type="predicted"/>
<keyword evidence="1" id="KW-0560">Oxidoreductase</keyword>
<dbReference type="SUPFAM" id="SSF51735">
    <property type="entry name" value="NAD(P)-binding Rossmann-fold domains"/>
    <property type="match status" value="1"/>
</dbReference>
<dbReference type="GO" id="GO:0005829">
    <property type="term" value="C:cytosol"/>
    <property type="evidence" value="ECO:0007669"/>
    <property type="project" value="TreeGrafter"/>
</dbReference>
<name>A0AA46YKT6_9ACTN</name>
<evidence type="ECO:0000313" key="5">
    <source>
        <dbReference type="Proteomes" id="UP001164390"/>
    </source>
</evidence>
<dbReference type="Pfam" id="PF02826">
    <property type="entry name" value="2-Hacid_dh_C"/>
    <property type="match status" value="1"/>
</dbReference>
<sequence length="288" mass="30726">MRPSRSKYDTYVSGEPPAGIERVELYVPAYDTLSTPIDLGAIVPQMRSLRAVQTLTAGTEHVAPHVPDGVTLCNARGVHDAATSEMAMALMLASIRRIPEFVRAQPTHEWRHDTSGPALADSRVLILGYGSIGEALARRLEPFECDVVKVARTARDGVRPMSELPALLPTADVVVLLVPLTAETRHLVDAGFLARMRDGALLVNVARGGVVDSDALLAETRSGRLLAALDVTEPEPLPAGHGLWDSPGVLVSPHVAGGSTAMVPRMHALVRAQLARFAAGDDLLNVVR</sequence>
<dbReference type="SUPFAM" id="SSF52283">
    <property type="entry name" value="Formate/glycerate dehydrogenase catalytic domain-like"/>
    <property type="match status" value="1"/>
</dbReference>
<organism evidence="4 5">
    <name type="scientific">Solicola gregarius</name>
    <dbReference type="NCBI Taxonomy" id="2908642"/>
    <lineage>
        <taxon>Bacteria</taxon>
        <taxon>Bacillati</taxon>
        <taxon>Actinomycetota</taxon>
        <taxon>Actinomycetes</taxon>
        <taxon>Propionibacteriales</taxon>
        <taxon>Nocardioidaceae</taxon>
        <taxon>Solicola</taxon>
    </lineage>
</organism>
<dbReference type="EMBL" id="CP094970">
    <property type="protein sequence ID" value="UYM05832.1"/>
    <property type="molecule type" value="Genomic_DNA"/>
</dbReference>
<dbReference type="PROSITE" id="PS00671">
    <property type="entry name" value="D_2_HYDROXYACID_DH_3"/>
    <property type="match status" value="1"/>
</dbReference>
<dbReference type="RefSeq" id="WP_271634661.1">
    <property type="nucleotide sequence ID" value="NZ_CP094970.1"/>
</dbReference>
<dbReference type="Proteomes" id="UP001164390">
    <property type="component" value="Chromosome"/>
</dbReference>
<dbReference type="GO" id="GO:0030267">
    <property type="term" value="F:glyoxylate reductase (NADPH) activity"/>
    <property type="evidence" value="ECO:0007669"/>
    <property type="project" value="TreeGrafter"/>
</dbReference>
<reference evidence="4" key="1">
    <citation type="submission" date="2022-01" db="EMBL/GenBank/DDBJ databases">
        <title>Nocardioidaceae gen. sp. A5X3R13.</title>
        <authorList>
            <person name="Lopez Marin M.A."/>
            <person name="Uhlik O."/>
        </authorList>
    </citation>
    <scope>NUCLEOTIDE SEQUENCE</scope>
    <source>
        <strain evidence="4">A5X3R13</strain>
    </source>
</reference>
<dbReference type="GO" id="GO:0051287">
    <property type="term" value="F:NAD binding"/>
    <property type="evidence" value="ECO:0007669"/>
    <property type="project" value="InterPro"/>
</dbReference>
<feature type="domain" description="D-isomer specific 2-hydroxyacid dehydrogenase NAD-binding" evidence="3">
    <location>
        <begin position="88"/>
        <end position="256"/>
    </location>
</feature>
<accession>A0AA46YKT6</accession>
<dbReference type="FunFam" id="3.40.50.720:FF:000593">
    <property type="entry name" value="Dihydrofolate reductase"/>
    <property type="match status" value="1"/>
</dbReference>
<evidence type="ECO:0000313" key="4">
    <source>
        <dbReference type="EMBL" id="UYM05832.1"/>
    </source>
</evidence>
<protein>
    <submittedName>
        <fullName evidence="4">2-hydroxyacid dehydrogenase</fullName>
    </submittedName>
</protein>
<dbReference type="InterPro" id="IPR006140">
    <property type="entry name" value="D-isomer_DH_NAD-bd"/>
</dbReference>
<dbReference type="InterPro" id="IPR029753">
    <property type="entry name" value="D-isomer_DH_CS"/>
</dbReference>
<evidence type="ECO:0000256" key="2">
    <source>
        <dbReference type="ARBA" id="ARBA00023027"/>
    </source>
</evidence>
<dbReference type="KEGG" id="sgrg:L0C25_01775"/>
<dbReference type="AlphaFoldDB" id="A0AA46YKT6"/>
<dbReference type="CDD" id="cd12166">
    <property type="entry name" value="2-Hacid_dh_7"/>
    <property type="match status" value="1"/>
</dbReference>
<dbReference type="PANTHER" id="PTHR10996">
    <property type="entry name" value="2-HYDROXYACID DEHYDROGENASE-RELATED"/>
    <property type="match status" value="1"/>
</dbReference>
<dbReference type="InterPro" id="IPR036291">
    <property type="entry name" value="NAD(P)-bd_dom_sf"/>
</dbReference>
<evidence type="ECO:0000256" key="1">
    <source>
        <dbReference type="ARBA" id="ARBA00023002"/>
    </source>
</evidence>
<dbReference type="GO" id="GO:0016618">
    <property type="term" value="F:hydroxypyruvate reductase [NAD(P)H] activity"/>
    <property type="evidence" value="ECO:0007669"/>
    <property type="project" value="TreeGrafter"/>
</dbReference>
<keyword evidence="5" id="KW-1185">Reference proteome</keyword>